<organism evidence="7 8">
    <name type="scientific">Acinetobacter bereziniae NIPH 3</name>
    <dbReference type="NCBI Taxonomy" id="1217651"/>
    <lineage>
        <taxon>Bacteria</taxon>
        <taxon>Pseudomonadati</taxon>
        <taxon>Pseudomonadota</taxon>
        <taxon>Gammaproteobacteria</taxon>
        <taxon>Moraxellales</taxon>
        <taxon>Moraxellaceae</taxon>
        <taxon>Acinetobacter</taxon>
    </lineage>
</organism>
<dbReference type="Proteomes" id="UP000013270">
    <property type="component" value="Unassembled WGS sequence"/>
</dbReference>
<dbReference type="InterPro" id="IPR015421">
    <property type="entry name" value="PyrdxlP-dep_Trfase_major"/>
</dbReference>
<evidence type="ECO:0000259" key="6">
    <source>
        <dbReference type="PROSITE" id="PS50949"/>
    </source>
</evidence>
<evidence type="ECO:0000256" key="4">
    <source>
        <dbReference type="ARBA" id="ARBA00023125"/>
    </source>
</evidence>
<gene>
    <name evidence="7" type="ORF">F963_01381</name>
</gene>
<dbReference type="PRINTS" id="PR00035">
    <property type="entry name" value="HTHGNTR"/>
</dbReference>
<evidence type="ECO:0000256" key="1">
    <source>
        <dbReference type="ARBA" id="ARBA00005384"/>
    </source>
</evidence>
<keyword evidence="5" id="KW-0804">Transcription</keyword>
<reference evidence="7 8" key="1">
    <citation type="submission" date="2013-02" db="EMBL/GenBank/DDBJ databases">
        <title>The Genome Sequence of Acinetobacter bereziniae NIPH 3.</title>
        <authorList>
            <consortium name="The Broad Institute Genome Sequencing Platform"/>
            <consortium name="The Broad Institute Genome Sequencing Center for Infectious Disease"/>
            <person name="Cerqueira G."/>
            <person name="Feldgarden M."/>
            <person name="Courvalin P."/>
            <person name="Perichon B."/>
            <person name="Grillot-Courvalin C."/>
            <person name="Clermont D."/>
            <person name="Rocha E."/>
            <person name="Yoon E.-J."/>
            <person name="Nemec A."/>
            <person name="Walker B."/>
            <person name="Young S.K."/>
            <person name="Zeng Q."/>
            <person name="Gargeya S."/>
            <person name="Fitzgerald M."/>
            <person name="Haas B."/>
            <person name="Abouelleil A."/>
            <person name="Alvarado L."/>
            <person name="Arachchi H.M."/>
            <person name="Berlin A.M."/>
            <person name="Chapman S.B."/>
            <person name="Dewar J."/>
            <person name="Goldberg J."/>
            <person name="Griggs A."/>
            <person name="Gujja S."/>
            <person name="Hansen M."/>
            <person name="Howarth C."/>
            <person name="Imamovic A."/>
            <person name="Larimer J."/>
            <person name="McCowan C."/>
            <person name="Murphy C."/>
            <person name="Neiman D."/>
            <person name="Pearson M."/>
            <person name="Priest M."/>
            <person name="Roberts A."/>
            <person name="Saif S."/>
            <person name="Shea T."/>
            <person name="Sisk P."/>
            <person name="Sykes S."/>
            <person name="Wortman J."/>
            <person name="Nusbaum C."/>
            <person name="Birren B."/>
        </authorList>
    </citation>
    <scope>NUCLEOTIDE SEQUENCE [LARGE SCALE GENOMIC DNA]</scope>
    <source>
        <strain evidence="7 8">NIPH 3</strain>
    </source>
</reference>
<dbReference type="PANTHER" id="PTHR46577">
    <property type="entry name" value="HTH-TYPE TRANSCRIPTIONAL REGULATORY PROTEIN GABR"/>
    <property type="match status" value="1"/>
</dbReference>
<dbReference type="HOGENOM" id="CLU_017584_0_1_6"/>
<evidence type="ECO:0000256" key="3">
    <source>
        <dbReference type="ARBA" id="ARBA00023015"/>
    </source>
</evidence>
<dbReference type="PROSITE" id="PS50949">
    <property type="entry name" value="HTH_GNTR"/>
    <property type="match status" value="1"/>
</dbReference>
<evidence type="ECO:0000313" key="8">
    <source>
        <dbReference type="Proteomes" id="UP000013270"/>
    </source>
</evidence>
<dbReference type="SMART" id="SM00345">
    <property type="entry name" value="HTH_GNTR"/>
    <property type="match status" value="1"/>
</dbReference>
<dbReference type="InterPro" id="IPR000524">
    <property type="entry name" value="Tscrpt_reg_HTH_GntR"/>
</dbReference>
<dbReference type="Pfam" id="PF00392">
    <property type="entry name" value="GntR"/>
    <property type="match status" value="1"/>
</dbReference>
<dbReference type="InterPro" id="IPR036388">
    <property type="entry name" value="WH-like_DNA-bd_sf"/>
</dbReference>
<dbReference type="AlphaFoldDB" id="N8YU33"/>
<comment type="caution">
    <text evidence="7">The sequence shown here is derived from an EMBL/GenBank/DDBJ whole genome shotgun (WGS) entry which is preliminary data.</text>
</comment>
<protein>
    <recommendedName>
        <fullName evidence="6">HTH gntR-type domain-containing protein</fullName>
    </recommendedName>
</protein>
<comment type="similarity">
    <text evidence="1">In the C-terminal section; belongs to the class-I pyridoxal-phosphate-dependent aminotransferase family.</text>
</comment>
<dbReference type="InterPro" id="IPR004839">
    <property type="entry name" value="Aminotransferase_I/II_large"/>
</dbReference>
<dbReference type="Pfam" id="PF00155">
    <property type="entry name" value="Aminotran_1_2"/>
    <property type="match status" value="1"/>
</dbReference>
<dbReference type="SUPFAM" id="SSF46785">
    <property type="entry name" value="Winged helix' DNA-binding domain"/>
    <property type="match status" value="1"/>
</dbReference>
<dbReference type="GO" id="GO:0003700">
    <property type="term" value="F:DNA-binding transcription factor activity"/>
    <property type="evidence" value="ECO:0007669"/>
    <property type="project" value="InterPro"/>
</dbReference>
<dbReference type="InterPro" id="IPR036390">
    <property type="entry name" value="WH_DNA-bd_sf"/>
</dbReference>
<proteinExistence type="inferred from homology"/>
<accession>N8YU33</accession>
<dbReference type="EMBL" id="APPK01000025">
    <property type="protein sequence ID" value="ENV22765.1"/>
    <property type="molecule type" value="Genomic_DNA"/>
</dbReference>
<feature type="domain" description="HTH gntR-type" evidence="6">
    <location>
        <begin position="52"/>
        <end position="120"/>
    </location>
</feature>
<evidence type="ECO:0000256" key="2">
    <source>
        <dbReference type="ARBA" id="ARBA00022898"/>
    </source>
</evidence>
<dbReference type="CDD" id="cd00609">
    <property type="entry name" value="AAT_like"/>
    <property type="match status" value="1"/>
</dbReference>
<keyword evidence="3" id="KW-0805">Transcription regulation</keyword>
<keyword evidence="4" id="KW-0238">DNA-binding</keyword>
<dbReference type="CDD" id="cd07377">
    <property type="entry name" value="WHTH_GntR"/>
    <property type="match status" value="1"/>
</dbReference>
<dbReference type="InterPro" id="IPR051446">
    <property type="entry name" value="HTH_trans_reg/aminotransferase"/>
</dbReference>
<dbReference type="PANTHER" id="PTHR46577:SF1">
    <property type="entry name" value="HTH-TYPE TRANSCRIPTIONAL REGULATORY PROTEIN GABR"/>
    <property type="match status" value="1"/>
</dbReference>
<dbReference type="PATRIC" id="fig|1217651.3.peg.1353"/>
<dbReference type="InterPro" id="IPR015424">
    <property type="entry name" value="PyrdxlP-dep_Trfase"/>
</dbReference>
<evidence type="ECO:0000313" key="7">
    <source>
        <dbReference type="EMBL" id="ENV22765.1"/>
    </source>
</evidence>
<keyword evidence="2" id="KW-0663">Pyridoxal phosphate</keyword>
<dbReference type="Gene3D" id="3.40.640.10">
    <property type="entry name" value="Type I PLP-dependent aspartate aminotransferase-like (Major domain)"/>
    <property type="match status" value="1"/>
</dbReference>
<sequence length="527" mass="60011">MSFFSMIWNGPIECSFDCGIFIRYTFDIFDSTSFLMRSPSSAVFPHLILPEGQIKDGLYRVLRDAILDGRLRAGTKLPSSRSLAEMMSISRNSVLAAIERLLDEGYLQTKPSSGTYVVEIIPDHLINLPFDTNSTSVQPPQQLKVNPHIANLLPAWQKQNVSGQGEKIFHVGVGCTDLFPHRLWGRLLGKAWRQSYRQLGQFHDCRGYLPLRQAICDYVRSTRGLNCHEQQIIVVNGTQQAIHLAAYALLQAQDQVCLDEPGYDAALNIFRSFGMTVNPIASDDDGMKINEIIQHYPESQLIYTAPSHQFPLGGTLGLSRRLTLLEWAVSQQKWIFEDDYNSEFRYGTHPIQALQGLDQHQRVIYSGTFSKMMFPEFRLGFMVVPEALIETFSLAKYYTDTRSAYLEQVALALFIQEGHYARHVRKVRKACYERQQVLIAEIQQRLANVLTVQSTDSGIHLVCWLNQGWTEQDFLKICAEVDFAVQPLSRYCQSPPQKAAVLFGYAAHSPEEIRFNIQRLAQHIESY</sequence>
<dbReference type="SUPFAM" id="SSF53383">
    <property type="entry name" value="PLP-dependent transferases"/>
    <property type="match status" value="1"/>
</dbReference>
<dbReference type="GO" id="GO:0003677">
    <property type="term" value="F:DNA binding"/>
    <property type="evidence" value="ECO:0007669"/>
    <property type="project" value="UniProtKB-KW"/>
</dbReference>
<dbReference type="Gene3D" id="1.10.10.10">
    <property type="entry name" value="Winged helix-like DNA-binding domain superfamily/Winged helix DNA-binding domain"/>
    <property type="match status" value="1"/>
</dbReference>
<dbReference type="GO" id="GO:0030170">
    <property type="term" value="F:pyridoxal phosphate binding"/>
    <property type="evidence" value="ECO:0007669"/>
    <property type="project" value="InterPro"/>
</dbReference>
<name>N8YU33_ACIBZ</name>
<evidence type="ECO:0000256" key="5">
    <source>
        <dbReference type="ARBA" id="ARBA00023163"/>
    </source>
</evidence>